<sequence>MNLARSTRSDSWSSVIPGADDWDSEDESGKEKKHNGCVGPGEYKQGPVVTQDRNWENAKVVGKCSFNSDLFLYRDFLSKDISFKLTQNTKAYKHNFVLKKHQKILVGKKPYEGNPCGLALEKLYKLSKHNKYAK</sequence>
<dbReference type="EMBL" id="JACASE010000014">
    <property type="protein sequence ID" value="KAF6410677.1"/>
    <property type="molecule type" value="Genomic_DNA"/>
</dbReference>
<organism evidence="2 3">
    <name type="scientific">Rousettus aegyptiacus</name>
    <name type="common">Egyptian fruit bat</name>
    <name type="synonym">Pteropus aegyptiacus</name>
    <dbReference type="NCBI Taxonomy" id="9407"/>
    <lineage>
        <taxon>Eukaryota</taxon>
        <taxon>Metazoa</taxon>
        <taxon>Chordata</taxon>
        <taxon>Craniata</taxon>
        <taxon>Vertebrata</taxon>
        <taxon>Euteleostomi</taxon>
        <taxon>Mammalia</taxon>
        <taxon>Eutheria</taxon>
        <taxon>Laurasiatheria</taxon>
        <taxon>Chiroptera</taxon>
        <taxon>Yinpterochiroptera</taxon>
        <taxon>Pteropodoidea</taxon>
        <taxon>Pteropodidae</taxon>
        <taxon>Rousettinae</taxon>
        <taxon>Rousettus</taxon>
    </lineage>
</organism>
<dbReference type="SUPFAM" id="SSF57667">
    <property type="entry name" value="beta-beta-alpha zinc fingers"/>
    <property type="match status" value="1"/>
</dbReference>
<protein>
    <submittedName>
        <fullName evidence="2">Uncharacterized protein</fullName>
    </submittedName>
</protein>
<evidence type="ECO:0000313" key="2">
    <source>
        <dbReference type="EMBL" id="KAF6410677.1"/>
    </source>
</evidence>
<name>A0A7J8CIL4_ROUAE</name>
<gene>
    <name evidence="2" type="ORF">HJG63_009139</name>
</gene>
<proteinExistence type="predicted"/>
<comment type="caution">
    <text evidence="2">The sequence shown here is derived from an EMBL/GenBank/DDBJ whole genome shotgun (WGS) entry which is preliminary data.</text>
</comment>
<dbReference type="Proteomes" id="UP000593571">
    <property type="component" value="Unassembled WGS sequence"/>
</dbReference>
<feature type="compositionally biased region" description="Polar residues" evidence="1">
    <location>
        <begin position="1"/>
        <end position="14"/>
    </location>
</feature>
<keyword evidence="3" id="KW-1185">Reference proteome</keyword>
<dbReference type="InterPro" id="IPR036236">
    <property type="entry name" value="Znf_C2H2_sf"/>
</dbReference>
<feature type="region of interest" description="Disordered" evidence="1">
    <location>
        <begin position="1"/>
        <end position="45"/>
    </location>
</feature>
<dbReference type="AlphaFoldDB" id="A0A7J8CIL4"/>
<reference evidence="2 3" key="1">
    <citation type="journal article" date="2020" name="Nature">
        <title>Six reference-quality genomes reveal evolution of bat adaptations.</title>
        <authorList>
            <person name="Jebb D."/>
            <person name="Huang Z."/>
            <person name="Pippel M."/>
            <person name="Hughes G.M."/>
            <person name="Lavrichenko K."/>
            <person name="Devanna P."/>
            <person name="Winkler S."/>
            <person name="Jermiin L.S."/>
            <person name="Skirmuntt E.C."/>
            <person name="Katzourakis A."/>
            <person name="Burkitt-Gray L."/>
            <person name="Ray D.A."/>
            <person name="Sullivan K.A.M."/>
            <person name="Roscito J.G."/>
            <person name="Kirilenko B.M."/>
            <person name="Davalos L.M."/>
            <person name="Corthals A.P."/>
            <person name="Power M.L."/>
            <person name="Jones G."/>
            <person name="Ransome R.D."/>
            <person name="Dechmann D.K.N."/>
            <person name="Locatelli A.G."/>
            <person name="Puechmaille S.J."/>
            <person name="Fedrigo O."/>
            <person name="Jarvis E.D."/>
            <person name="Hiller M."/>
            <person name="Vernes S.C."/>
            <person name="Myers E.W."/>
            <person name="Teeling E.C."/>
        </authorList>
    </citation>
    <scope>NUCLEOTIDE SEQUENCE [LARGE SCALE GENOMIC DNA]</scope>
    <source>
        <strain evidence="2">MRouAeg1</strain>
        <tissue evidence="2">Muscle</tissue>
    </source>
</reference>
<evidence type="ECO:0000256" key="1">
    <source>
        <dbReference type="SAM" id="MobiDB-lite"/>
    </source>
</evidence>
<evidence type="ECO:0000313" key="3">
    <source>
        <dbReference type="Proteomes" id="UP000593571"/>
    </source>
</evidence>
<accession>A0A7J8CIL4</accession>